<keyword evidence="3" id="KW-1185">Reference proteome</keyword>
<evidence type="ECO:0000256" key="1">
    <source>
        <dbReference type="SAM" id="SignalP"/>
    </source>
</evidence>
<reference evidence="2" key="1">
    <citation type="submission" date="2021-04" db="EMBL/GenBank/DDBJ databases">
        <title>The genome sequence of Ideonella sp. 4Y11.</title>
        <authorList>
            <person name="Liu Y."/>
        </authorList>
    </citation>
    <scope>NUCLEOTIDE SEQUENCE</scope>
    <source>
        <strain evidence="2">4Y11</strain>
    </source>
</reference>
<accession>A0A940YHC7</accession>
<sequence>MRHTSPRFRTALATAALLIASAPAAQAGGCKAYANQRFVFLLQGQVRSADGLSDVGKSILGRLVFDASGTAGSFTLMNNGGDPLSHGQEQGSFSCLATRQLSGLAQQLNLSNGLAMLAVRERGAVQLLAQMPQTAMNGEARPAANWDALPHGACDLLPGKAYIGRYGAESDGVAAMGLAQWRFDTRVFSMQNWAAYSTASAAVPLDRTLSACAPTTPDQVAVLSVNDGIDGYLMAYPSADGSVAWIHTYPGRGVGGWMRPR</sequence>
<proteinExistence type="predicted"/>
<feature type="chain" id="PRO_5036738105" evidence="1">
    <location>
        <begin position="28"/>
        <end position="261"/>
    </location>
</feature>
<name>A0A940YHC7_9BURK</name>
<gene>
    <name evidence="2" type="ORF">KAK06_07270</name>
</gene>
<dbReference type="RefSeq" id="WP_210801266.1">
    <property type="nucleotide sequence ID" value="NZ_JAGQDE010000004.1"/>
</dbReference>
<keyword evidence="1" id="KW-0732">Signal</keyword>
<organism evidence="2 3">
    <name type="scientific">Ideonella aquatica</name>
    <dbReference type="NCBI Taxonomy" id="2824119"/>
    <lineage>
        <taxon>Bacteria</taxon>
        <taxon>Pseudomonadati</taxon>
        <taxon>Pseudomonadota</taxon>
        <taxon>Betaproteobacteria</taxon>
        <taxon>Burkholderiales</taxon>
        <taxon>Sphaerotilaceae</taxon>
        <taxon>Ideonella</taxon>
    </lineage>
</organism>
<comment type="caution">
    <text evidence="2">The sequence shown here is derived from an EMBL/GenBank/DDBJ whole genome shotgun (WGS) entry which is preliminary data.</text>
</comment>
<dbReference type="Proteomes" id="UP000678374">
    <property type="component" value="Unassembled WGS sequence"/>
</dbReference>
<dbReference type="EMBL" id="JAGQDE010000004">
    <property type="protein sequence ID" value="MBQ0958757.1"/>
    <property type="molecule type" value="Genomic_DNA"/>
</dbReference>
<feature type="signal peptide" evidence="1">
    <location>
        <begin position="1"/>
        <end position="27"/>
    </location>
</feature>
<dbReference type="AlphaFoldDB" id="A0A940YHC7"/>
<evidence type="ECO:0000313" key="2">
    <source>
        <dbReference type="EMBL" id="MBQ0958757.1"/>
    </source>
</evidence>
<evidence type="ECO:0000313" key="3">
    <source>
        <dbReference type="Proteomes" id="UP000678374"/>
    </source>
</evidence>
<protein>
    <submittedName>
        <fullName evidence="2">Uncharacterized protein</fullName>
    </submittedName>
</protein>